<keyword evidence="1" id="KW-0472">Membrane</keyword>
<evidence type="ECO:0000256" key="1">
    <source>
        <dbReference type="SAM" id="Phobius"/>
    </source>
</evidence>
<reference evidence="2" key="1">
    <citation type="journal article" date="2015" name="Proc. Natl. Acad. Sci. U.S.A.">
        <title>Networks of energetic and metabolic interactions define dynamics in microbial communities.</title>
        <authorList>
            <person name="Embree M."/>
            <person name="Liu J.K."/>
            <person name="Al-Bassam M.M."/>
            <person name="Zengler K."/>
        </authorList>
    </citation>
    <scope>NUCLEOTIDE SEQUENCE</scope>
</reference>
<organism evidence="2">
    <name type="scientific">hydrocarbon metagenome</name>
    <dbReference type="NCBI Taxonomy" id="938273"/>
    <lineage>
        <taxon>unclassified sequences</taxon>
        <taxon>metagenomes</taxon>
        <taxon>ecological metagenomes</taxon>
    </lineage>
</organism>
<keyword evidence="1" id="KW-0812">Transmembrane</keyword>
<comment type="caution">
    <text evidence="2">The sequence shown here is derived from an EMBL/GenBank/DDBJ whole genome shotgun (WGS) entry which is preliminary data.</text>
</comment>
<dbReference type="AlphaFoldDB" id="A0A0W8G3T8"/>
<gene>
    <name evidence="2" type="ORF">ASZ90_002434</name>
</gene>
<evidence type="ECO:0008006" key="3">
    <source>
        <dbReference type="Google" id="ProtNLM"/>
    </source>
</evidence>
<sequence length="146" mass="15879">MKASRHVAAAIPLAAVLYAAGRSPLEIALAASASVLIDVDHLADYVLCRGGWFGLRDFFQSCNEARLNRLYLVLHAWEWIILGGVAALAAGAPLPGMVVCGMAWHLVFDAIGNRGVVVPGFYWFFRRAGVGFDAARLYRDPSRIYA</sequence>
<protein>
    <recommendedName>
        <fullName evidence="3">Membrane-bound metal-dependent hydrolase</fullName>
    </recommendedName>
</protein>
<accession>A0A0W8G3T8</accession>
<dbReference type="EMBL" id="LNQE01000296">
    <property type="protein sequence ID" value="KUG27713.1"/>
    <property type="molecule type" value="Genomic_DNA"/>
</dbReference>
<keyword evidence="1" id="KW-1133">Transmembrane helix</keyword>
<evidence type="ECO:0000313" key="2">
    <source>
        <dbReference type="EMBL" id="KUG27713.1"/>
    </source>
</evidence>
<proteinExistence type="predicted"/>
<feature type="transmembrane region" description="Helical" evidence="1">
    <location>
        <begin position="79"/>
        <end position="104"/>
    </location>
</feature>
<name>A0A0W8G3T8_9ZZZZ</name>